<evidence type="ECO:0000313" key="4">
    <source>
        <dbReference type="EMBL" id="GBD00192.1"/>
    </source>
</evidence>
<dbReference type="SMART" id="SM00450">
    <property type="entry name" value="RHOD"/>
    <property type="match status" value="2"/>
</dbReference>
<keyword evidence="1" id="KW-0677">Repeat</keyword>
<dbReference type="EC" id="2.8.1.1" evidence="4"/>
<dbReference type="InterPro" id="IPR001763">
    <property type="entry name" value="Rhodanese-like_dom"/>
</dbReference>
<keyword evidence="4" id="KW-0808">Transferase</keyword>
<dbReference type="PROSITE" id="PS50206">
    <property type="entry name" value="RHODANESE_3"/>
    <property type="match status" value="2"/>
</dbReference>
<dbReference type="Gene3D" id="3.40.250.10">
    <property type="entry name" value="Rhodanese-like domain"/>
    <property type="match status" value="2"/>
</dbReference>
<dbReference type="PANTHER" id="PTHR43855:SF1">
    <property type="entry name" value="THIOSULFATE SULFURTRANSFERASE"/>
    <property type="match status" value="1"/>
</dbReference>
<dbReference type="CDD" id="cd01448">
    <property type="entry name" value="TST_Repeat_1"/>
    <property type="match status" value="1"/>
</dbReference>
<gene>
    <name evidence="4" type="primary">rhdA</name>
    <name evidence="4" type="ORF">HRbin17_02730</name>
</gene>
<dbReference type="InterPro" id="IPR051126">
    <property type="entry name" value="Thiosulfate_sulfurtransferase"/>
</dbReference>
<evidence type="ECO:0000259" key="3">
    <source>
        <dbReference type="PROSITE" id="PS50206"/>
    </source>
</evidence>
<evidence type="ECO:0000256" key="2">
    <source>
        <dbReference type="SAM" id="SignalP"/>
    </source>
</evidence>
<protein>
    <submittedName>
        <fullName evidence="4">Thiosulfate sulfurtransferase</fullName>
        <ecNumber evidence="4">2.8.1.1</ecNumber>
    </submittedName>
</protein>
<feature type="domain" description="Rhodanese" evidence="3">
    <location>
        <begin position="42"/>
        <end position="153"/>
    </location>
</feature>
<organism evidence="4 5">
    <name type="scientific">Candidatus Fervidibacter japonicus</name>
    <dbReference type="NCBI Taxonomy" id="2035412"/>
    <lineage>
        <taxon>Bacteria</taxon>
        <taxon>Candidatus Fervidibacterota</taxon>
        <taxon>Candidatus Fervidibacter</taxon>
    </lineage>
</organism>
<dbReference type="AlphaFoldDB" id="A0A2H5XG96"/>
<dbReference type="PANTHER" id="PTHR43855">
    <property type="entry name" value="THIOSULFATE SULFURTRANSFERASE"/>
    <property type="match status" value="1"/>
</dbReference>
<evidence type="ECO:0000313" key="5">
    <source>
        <dbReference type="Proteomes" id="UP000236173"/>
    </source>
</evidence>
<dbReference type="CDD" id="cd01449">
    <property type="entry name" value="TST_Repeat_2"/>
    <property type="match status" value="1"/>
</dbReference>
<dbReference type="Proteomes" id="UP000236173">
    <property type="component" value="Unassembled WGS sequence"/>
</dbReference>
<feature type="chain" id="PRO_5014110716" evidence="2">
    <location>
        <begin position="22"/>
        <end position="288"/>
    </location>
</feature>
<dbReference type="SUPFAM" id="SSF52821">
    <property type="entry name" value="Rhodanese/Cell cycle control phosphatase"/>
    <property type="match status" value="2"/>
</dbReference>
<comment type="caution">
    <text evidence="4">The sequence shown here is derived from an EMBL/GenBank/DDBJ whole genome shotgun (WGS) entry which is preliminary data.</text>
</comment>
<dbReference type="Pfam" id="PF00581">
    <property type="entry name" value="Rhodanese"/>
    <property type="match status" value="2"/>
</dbReference>
<keyword evidence="2" id="KW-0732">Signal</keyword>
<evidence type="ECO:0000256" key="1">
    <source>
        <dbReference type="ARBA" id="ARBA00022737"/>
    </source>
</evidence>
<dbReference type="GO" id="GO:0004792">
    <property type="term" value="F:thiosulfate-cyanide sulfurtransferase activity"/>
    <property type="evidence" value="ECO:0007669"/>
    <property type="project" value="UniProtKB-EC"/>
</dbReference>
<accession>A0A2H5XG96</accession>
<feature type="domain" description="Rhodanese" evidence="3">
    <location>
        <begin position="183"/>
        <end position="288"/>
    </location>
</feature>
<dbReference type="EMBL" id="BEHT01000058">
    <property type="protein sequence ID" value="GBD00192.1"/>
    <property type="molecule type" value="Genomic_DNA"/>
</dbReference>
<reference evidence="5" key="1">
    <citation type="submission" date="2017-09" db="EMBL/GenBank/DDBJ databases">
        <title>Metaegenomics of thermophilic ammonia-oxidizing enrichment culture.</title>
        <authorList>
            <person name="Kato S."/>
            <person name="Suzuki K."/>
        </authorList>
    </citation>
    <scope>NUCLEOTIDE SEQUENCE [LARGE SCALE GENOMIC DNA]</scope>
</reference>
<proteinExistence type="predicted"/>
<feature type="signal peptide" evidence="2">
    <location>
        <begin position="1"/>
        <end position="21"/>
    </location>
</feature>
<dbReference type="InterPro" id="IPR036873">
    <property type="entry name" value="Rhodanese-like_dom_sf"/>
</dbReference>
<sequence length="288" mass="32190">MLRRFATLMATALLVGAIATAQRPLLTQPSLVTTEWLARHLNDPTLRVIDARANLRDYLEGHIPNAIYLNTETLRISRGGVPARLLPPERLAEIFGALGIGNQHTVVIYSSAEDAFANATYVAFVLEFLGHRAIGVLDGGFEKWRAEGRPVTREFPKVLPTQFTAKVNPALRADWWRVWQGVRGKQAQVLDARAPSAFAAGHIPTARNAFLRDNLQGDKVLTWKDKDALWTRLKALGVDPQKPIVTYCTSGREASQLWFTLRHVLGIPHVAVYDGSWVDWTARRMPQE</sequence>
<name>A0A2H5XG96_9BACT</name>